<dbReference type="GO" id="GO:0009279">
    <property type="term" value="C:cell outer membrane"/>
    <property type="evidence" value="ECO:0007669"/>
    <property type="project" value="UniProtKB-SubCell"/>
</dbReference>
<dbReference type="InterPro" id="IPR050218">
    <property type="entry name" value="LptD"/>
</dbReference>
<dbReference type="GO" id="GO:1990351">
    <property type="term" value="C:transporter complex"/>
    <property type="evidence" value="ECO:0007669"/>
    <property type="project" value="TreeGrafter"/>
</dbReference>
<comment type="caution">
    <text evidence="1">Lacks conserved residue(s) required for the propagation of feature annotation.</text>
</comment>
<comment type="caution">
    <text evidence="3">The sequence shown here is derived from an EMBL/GenBank/DDBJ whole genome shotgun (WGS) entry which is preliminary data.</text>
</comment>
<organism evidence="3 4">
    <name type="scientific">Methylobacterium frigidaeris</name>
    <dbReference type="NCBI Taxonomy" id="2038277"/>
    <lineage>
        <taxon>Bacteria</taxon>
        <taxon>Pseudomonadati</taxon>
        <taxon>Pseudomonadota</taxon>
        <taxon>Alphaproteobacteria</taxon>
        <taxon>Hyphomicrobiales</taxon>
        <taxon>Methylobacteriaceae</taxon>
        <taxon>Methylobacterium</taxon>
    </lineage>
</organism>
<dbReference type="InterPro" id="IPR007543">
    <property type="entry name" value="LptD_C"/>
</dbReference>
<evidence type="ECO:0000256" key="1">
    <source>
        <dbReference type="HAMAP-Rule" id="MF_01411"/>
    </source>
</evidence>
<evidence type="ECO:0000313" key="4">
    <source>
        <dbReference type="Proteomes" id="UP001055286"/>
    </source>
</evidence>
<protein>
    <recommendedName>
        <fullName evidence="1">LPS-assembly protein LptD</fullName>
    </recommendedName>
</protein>
<keyword evidence="1" id="KW-0998">Cell outer membrane</keyword>
<dbReference type="EMBL" id="BPQJ01000015">
    <property type="protein sequence ID" value="GJD63277.1"/>
    <property type="molecule type" value="Genomic_DNA"/>
</dbReference>
<keyword evidence="1" id="KW-0732">Signal</keyword>
<dbReference type="GO" id="GO:0043165">
    <property type="term" value="P:Gram-negative-bacterium-type cell outer membrane assembly"/>
    <property type="evidence" value="ECO:0007669"/>
    <property type="project" value="UniProtKB-UniRule"/>
</dbReference>
<reference evidence="3" key="1">
    <citation type="journal article" date="2016" name="Front. Microbiol.">
        <title>Genome Sequence of the Piezophilic, Mesophilic Sulfate-Reducing Bacterium Desulfovibrio indicus J2T.</title>
        <authorList>
            <person name="Cao J."/>
            <person name="Maignien L."/>
            <person name="Shao Z."/>
            <person name="Alain K."/>
            <person name="Jebbar M."/>
        </authorList>
    </citation>
    <scope>NUCLEOTIDE SEQUENCE</scope>
    <source>
        <strain evidence="3">JCM 32048</strain>
    </source>
</reference>
<comment type="subunit">
    <text evidence="1">Component of the lipopolysaccharide transport and assembly complex.</text>
</comment>
<feature type="domain" description="LptD C-terminal" evidence="2">
    <location>
        <begin position="345"/>
        <end position="778"/>
    </location>
</feature>
<keyword evidence="4" id="KW-1185">Reference proteome</keyword>
<keyword evidence="1" id="KW-0472">Membrane</keyword>
<dbReference type="PANTHER" id="PTHR30189:SF1">
    <property type="entry name" value="LPS-ASSEMBLY PROTEIN LPTD"/>
    <property type="match status" value="1"/>
</dbReference>
<dbReference type="InterPro" id="IPR020889">
    <property type="entry name" value="LipoPS_assembly_LptD"/>
</dbReference>
<sequence>MPNLRRSGAGIAGAGMGRVVRKAAGAAVTGSLTVLLAAAVTVGASEPARAQDTLNDRLAARSAKNQGKNQGRPGSGDERLLVEAKELVYDNDRNTVSAVGNAELHYGPRTLLADRVRYDRNTGRVFAEGNVRLTDETGAVVTGDRMELTDDFKSGFIDSLRIQQTIEQRGRPARVRFSAPRAERIAGETTTFEYGTYTACEPCKDNPERPPLWQVKAARIIHNNEERRIYYEDSYLEVAGIPIAYLPYFYSPDPTVRRDTGFLAPHFVSSNVLGYGIGTPFFWNIAPDYDLTVEPTFLSKQGVLGQAEWRQRLANGFYNVRVSGIFQSTPSAFLPGPLGSGDRDFRGSIESAGQFYLGQNWRAGWDVVGVTDKWFLDNYRIRNQTISTDYFREAVSTAYLIGQGDRSWFEARGYYFKGLSTYDWQKQQPIVAPVIDYDKRRDGPDPIGGEVRFQANVTHLTRDATQYTQIPRTGTYLLSPSVNGISFPLYSTCSVFERGQCLVSGLAGDTTRATAQVSWRRTFTDEFGQRWQPFAYLRGDAFFVNPNTTGYQNPEVSNLFSPDSDFSGRVMPAVGLEYRYPFVADMGPLGVHTVSPIVQVIARPSETRIGRLPNEDAQSLVFDDTSLFEWDKFSGYDRVEGGVRANLGAEYSITGRNGFYMNAMFGESIALAGVNSFRRGDIANVGRDSGLETTRSDFVSRFQVSPNQNISFITRARFDNATFALKRFESGITAKFAPFLPLETSLIYARYEAQPELGYDRRREGLQASALYNITPNWFVTGSVLFDLSHYLQVREFYASAAQAYFLNPVGTAPTYDRADKFYVSSSGLGFGYRDECTTISLNYLSSPIETASGLRERNRTFLLRIELRTLGEANFRQNLSTTTTADGIATAR</sequence>
<dbReference type="AlphaFoldDB" id="A0AA37M576"/>
<comment type="subcellular location">
    <subcellularLocation>
        <location evidence="1">Cell outer membrane</location>
    </subcellularLocation>
</comment>
<accession>A0AA37M576</accession>
<evidence type="ECO:0000259" key="2">
    <source>
        <dbReference type="Pfam" id="PF04453"/>
    </source>
</evidence>
<dbReference type="Proteomes" id="UP001055286">
    <property type="component" value="Unassembled WGS sequence"/>
</dbReference>
<dbReference type="HAMAP" id="MF_01411">
    <property type="entry name" value="LPS_assembly_LptD"/>
    <property type="match status" value="1"/>
</dbReference>
<gene>
    <name evidence="1 3" type="primary">lptD</name>
    <name evidence="3" type="ORF">MPEAHAMD_3443</name>
</gene>
<comment type="similarity">
    <text evidence="1">Belongs to the LptD family.</text>
</comment>
<evidence type="ECO:0000313" key="3">
    <source>
        <dbReference type="EMBL" id="GJD63277.1"/>
    </source>
</evidence>
<comment type="function">
    <text evidence="1">Involved in the assembly of lipopolysaccharide (LPS) at the surface of the outer membrane.</text>
</comment>
<dbReference type="Gene3D" id="2.60.450.10">
    <property type="entry name" value="Lipopolysaccharide (LPS) transport protein A like domain"/>
    <property type="match status" value="1"/>
</dbReference>
<name>A0AA37M576_9HYPH</name>
<dbReference type="GO" id="GO:0015920">
    <property type="term" value="P:lipopolysaccharide transport"/>
    <property type="evidence" value="ECO:0007669"/>
    <property type="project" value="InterPro"/>
</dbReference>
<reference evidence="3" key="2">
    <citation type="submission" date="2021-08" db="EMBL/GenBank/DDBJ databases">
        <authorList>
            <person name="Tani A."/>
            <person name="Ola A."/>
            <person name="Ogura Y."/>
            <person name="Katsura K."/>
            <person name="Hayashi T."/>
        </authorList>
    </citation>
    <scope>NUCLEOTIDE SEQUENCE</scope>
    <source>
        <strain evidence="3">JCM 32048</strain>
    </source>
</reference>
<dbReference type="Pfam" id="PF04453">
    <property type="entry name" value="LptD"/>
    <property type="match status" value="1"/>
</dbReference>
<dbReference type="PANTHER" id="PTHR30189">
    <property type="entry name" value="LPS-ASSEMBLY PROTEIN"/>
    <property type="match status" value="1"/>
</dbReference>
<proteinExistence type="inferred from homology"/>